<feature type="region of interest" description="Disordered" evidence="1">
    <location>
        <begin position="500"/>
        <end position="519"/>
    </location>
</feature>
<evidence type="ECO:0000313" key="3">
    <source>
        <dbReference type="EMBL" id="KAL0240389.1"/>
    </source>
</evidence>
<dbReference type="EMBL" id="ATAM02000014">
    <property type="protein sequence ID" value="KAL0240389.1"/>
    <property type="molecule type" value="Genomic_DNA"/>
</dbReference>
<sequence length="582" mass="65526">MCCEADWKREVVPDHKFDFINVKEFHKGDIWTRIKYILRYVFLLKSVAVYALDIFTAVTMVSSDHWTNAITSRCDSDCAVDVQFKIAKWVFVGCIIFSFLLLGYETYKAKKVIDSRDISYAFTNLLANDYYSFRSYDNFCLFCQIESSSKKKDDLAFFIFFTFKGWKRLLLADGPRQSINALLLYSFAAANNFQTTDIPAYWDNSPITALLLFSMIFTVLIFAGSLLLLIVAAVTYIPLLCYIQGNLKEYVCHKIDKRIAELIKKKQRQRIARAAAIDKKRAMAGVAGAGAGTGRRISKNGGSDLDGYGYGYGRTPQPTLPQVSLDDEDYQDDIKLRAKIKTESAGLNFPFSTPPPSNEYPPAPPAIGEYGMYQEYGSSTSLVGNAAPLGISYPPSVVTPGPGGPGPIPGLPQSNSMSSLPSLPSYSSVNISAENRQHLPLLPHSNSIQSINQYTPGATSSGTVSPYDRHDRHDQYEYGHAGQYDSYDLYDSYTQDYFTHPQIAQPPLPPASQPQPQPQPHMLPGYQGYTPAHMPGYGRDQYPRKRYVNFIPFLWLKKKKDGKEGRNESFIYYELVEMQYYE</sequence>
<reference evidence="4" key="1">
    <citation type="submission" date="2015-01" db="EMBL/GenBank/DDBJ databases">
        <title>The Genome Sequence of Cryptococcus gattii MMRL2647.</title>
        <authorList>
            <consortium name="The Broad Institute Genomics Platform"/>
            <person name="Cuomo C."/>
            <person name="Litvintseva A."/>
            <person name="Chen Y."/>
            <person name="Heitman J."/>
            <person name="Sun S."/>
            <person name="Springer D."/>
            <person name="Dromer F."/>
            <person name="Young S."/>
            <person name="Zeng Q."/>
            <person name="Gargeya S."/>
            <person name="Abouelleil A."/>
            <person name="Alvarado L."/>
            <person name="Chapman S.B."/>
            <person name="Gainer-Dewar J."/>
            <person name="Goldberg J."/>
            <person name="Griggs A."/>
            <person name="Gujja S."/>
            <person name="Hansen M."/>
            <person name="Howarth C."/>
            <person name="Imamovic A."/>
            <person name="Larimer J."/>
            <person name="Murphy C."/>
            <person name="Naylor J."/>
            <person name="Pearson M."/>
            <person name="Priest M."/>
            <person name="Roberts A."/>
            <person name="Saif S."/>
            <person name="Shea T."/>
            <person name="Sykes S."/>
            <person name="Wortman J."/>
            <person name="Nusbaum C."/>
            <person name="Birren B."/>
        </authorList>
    </citation>
    <scope>NUCLEOTIDE SEQUENCE [LARGE SCALE GENOMIC DNA]</scope>
    <source>
        <strain evidence="4">IND107</strain>
    </source>
</reference>
<evidence type="ECO:0000256" key="2">
    <source>
        <dbReference type="SAM" id="Phobius"/>
    </source>
</evidence>
<dbReference type="GeneID" id="91993495"/>
<name>A0ABR3BJC1_9TREE</name>
<evidence type="ECO:0008006" key="5">
    <source>
        <dbReference type="Google" id="ProtNLM"/>
    </source>
</evidence>
<accession>A0ABR3BJC1</accession>
<dbReference type="PANTHER" id="PTHR36424:SF1">
    <property type="entry name" value="LOW AFFINITY K(+) TRANSPORTER 1-RELATED"/>
    <property type="match status" value="1"/>
</dbReference>
<gene>
    <name evidence="3" type="ORF">I308_106640</name>
</gene>
<dbReference type="Pfam" id="PF16944">
    <property type="entry name" value="KCH"/>
    <property type="match status" value="1"/>
</dbReference>
<evidence type="ECO:0000256" key="1">
    <source>
        <dbReference type="SAM" id="MobiDB-lite"/>
    </source>
</evidence>
<feature type="transmembrane region" description="Helical" evidence="2">
    <location>
        <begin position="37"/>
        <end position="58"/>
    </location>
</feature>
<feature type="transmembrane region" description="Helical" evidence="2">
    <location>
        <begin position="210"/>
        <end position="237"/>
    </location>
</feature>
<comment type="caution">
    <text evidence="3">The sequence shown here is derived from an EMBL/GenBank/DDBJ whole genome shotgun (WGS) entry which is preliminary data.</text>
</comment>
<feature type="region of interest" description="Disordered" evidence="1">
    <location>
        <begin position="447"/>
        <end position="472"/>
    </location>
</feature>
<keyword evidence="2" id="KW-0472">Membrane</keyword>
<protein>
    <recommendedName>
        <fullName evidence="5">Vacuolar protein</fullName>
    </recommendedName>
</protein>
<keyword evidence="2" id="KW-0812">Transmembrane</keyword>
<feature type="compositionally biased region" description="Low complexity" evidence="1">
    <location>
        <begin position="411"/>
        <end position="422"/>
    </location>
</feature>
<keyword evidence="2" id="KW-1133">Transmembrane helix</keyword>
<evidence type="ECO:0000313" key="4">
    <source>
        <dbReference type="Proteomes" id="UP000054399"/>
    </source>
</evidence>
<feature type="compositionally biased region" description="Pro residues" evidence="1">
    <location>
        <begin position="504"/>
        <end position="519"/>
    </location>
</feature>
<dbReference type="Proteomes" id="UP000054399">
    <property type="component" value="Unassembled WGS sequence"/>
</dbReference>
<feature type="transmembrane region" description="Helical" evidence="2">
    <location>
        <begin position="86"/>
        <end position="104"/>
    </location>
</feature>
<dbReference type="RefSeq" id="XP_066610888.1">
    <property type="nucleotide sequence ID" value="XM_066761063.1"/>
</dbReference>
<dbReference type="PANTHER" id="PTHR36424">
    <property type="entry name" value="PHEROMONE-REGULATED MEMBRANE PROTEIN 6"/>
    <property type="match status" value="1"/>
</dbReference>
<keyword evidence="4" id="KW-1185">Reference proteome</keyword>
<proteinExistence type="predicted"/>
<feature type="region of interest" description="Disordered" evidence="1">
    <location>
        <begin position="398"/>
        <end position="422"/>
    </location>
</feature>
<organism evidence="3 4">
    <name type="scientific">Cryptococcus tetragattii IND107</name>
    <dbReference type="NCBI Taxonomy" id="1296105"/>
    <lineage>
        <taxon>Eukaryota</taxon>
        <taxon>Fungi</taxon>
        <taxon>Dikarya</taxon>
        <taxon>Basidiomycota</taxon>
        <taxon>Agaricomycotina</taxon>
        <taxon>Tremellomycetes</taxon>
        <taxon>Tremellales</taxon>
        <taxon>Cryptococcaceae</taxon>
        <taxon>Cryptococcus</taxon>
        <taxon>Cryptococcus gattii species complex</taxon>
    </lineage>
</organism>
<feature type="compositionally biased region" description="Polar residues" evidence="1">
    <location>
        <begin position="447"/>
        <end position="464"/>
    </location>
</feature>
<reference evidence="3 4" key="2">
    <citation type="submission" date="2024-01" db="EMBL/GenBank/DDBJ databases">
        <title>Comparative genomics of Cryptococcus and Kwoniella reveals pathogenesis evolution and contrasting modes of karyotype evolution via chromosome fusion or intercentromeric recombination.</title>
        <authorList>
            <person name="Coelho M.A."/>
            <person name="David-Palma M."/>
            <person name="Shea T."/>
            <person name="Bowers K."/>
            <person name="Mcginley-Smith S."/>
            <person name="Mohammad A.W."/>
            <person name="Gnirke A."/>
            <person name="Yurkov A.M."/>
            <person name="Nowrousian M."/>
            <person name="Sun S."/>
            <person name="Cuomo C.A."/>
            <person name="Heitman J."/>
        </authorList>
    </citation>
    <scope>NUCLEOTIDE SEQUENCE [LARGE SCALE GENOMIC DNA]</scope>
    <source>
        <strain evidence="3 4">IND107</strain>
    </source>
</reference>
<dbReference type="InterPro" id="IPR031606">
    <property type="entry name" value="Kch1/2"/>
</dbReference>